<name>A0ABX8B4N7_9BACT</name>
<evidence type="ECO:0000256" key="1">
    <source>
        <dbReference type="SAM" id="SignalP"/>
    </source>
</evidence>
<evidence type="ECO:0000313" key="2">
    <source>
        <dbReference type="EMBL" id="QUV95582.1"/>
    </source>
</evidence>
<keyword evidence="3" id="KW-1185">Reference proteome</keyword>
<organism evidence="2 3">
    <name type="scientific">Chloracidobacterium sp. N</name>
    <dbReference type="NCBI Taxonomy" id="2821540"/>
    <lineage>
        <taxon>Bacteria</taxon>
        <taxon>Pseudomonadati</taxon>
        <taxon>Acidobacteriota</taxon>
        <taxon>Terriglobia</taxon>
        <taxon>Terriglobales</taxon>
        <taxon>Acidobacteriaceae</taxon>
        <taxon>Chloracidobacterium</taxon>
        <taxon>Chloracidobacterium aggregatum</taxon>
    </lineage>
</organism>
<gene>
    <name evidence="2" type="ORF">J8C05_12165</name>
</gene>
<accession>A0ABX8B4N7</accession>
<dbReference type="RefSeq" id="WP_211423800.1">
    <property type="nucleotide sequence ID" value="NZ_CP072643.1"/>
</dbReference>
<keyword evidence="1" id="KW-0732">Signal</keyword>
<protein>
    <recommendedName>
        <fullName evidence="4">Tetratricopeptide repeat protein</fullName>
    </recommendedName>
</protein>
<sequence>MKTVSIAVLSLALAAGATGTATFAHTVAGVPAQDNAAKQRKEYDDYKKIEAEQDPAKKLELARAFFDSDPTPTYVKYVQGQVNAARYALFTRYKDAGDLANAAKIADEYVASVPETDLFFAFQLTTLAEARALKQGVKPEAAGAWAEAAKYATKARKLIVEDNRSEAMLYDSKTTTWDKVKPGFVAYLHRIEALAHFAARQNDQAEKSLLAVIETKCDAYPDVYFLLGQIHNARYDDKANAFNKLSAEAQSGEQGQKLLQEAREESKKAAEFFARGILVAEASPNKEAYKAVVANARKEMEESYEIWNDGKKDGLDEFMAGFKSTCQP</sequence>
<evidence type="ECO:0008006" key="4">
    <source>
        <dbReference type="Google" id="ProtNLM"/>
    </source>
</evidence>
<dbReference type="EMBL" id="CP072643">
    <property type="protein sequence ID" value="QUV95582.1"/>
    <property type="molecule type" value="Genomic_DNA"/>
</dbReference>
<dbReference type="Proteomes" id="UP000677668">
    <property type="component" value="Chromosome 2"/>
</dbReference>
<proteinExistence type="predicted"/>
<feature type="chain" id="PRO_5045423614" description="Tetratricopeptide repeat protein" evidence="1">
    <location>
        <begin position="25"/>
        <end position="328"/>
    </location>
</feature>
<feature type="signal peptide" evidence="1">
    <location>
        <begin position="1"/>
        <end position="24"/>
    </location>
</feature>
<evidence type="ECO:0000313" key="3">
    <source>
        <dbReference type="Proteomes" id="UP000677668"/>
    </source>
</evidence>
<reference evidence="2 3" key="1">
    <citation type="submission" date="2021-03" db="EMBL/GenBank/DDBJ databases">
        <title>Genomic and phenotypic characterization of Chloracidobacterium isolates provides evidence for multiple species.</title>
        <authorList>
            <person name="Saini M.K."/>
            <person name="Costas A.M.G."/>
            <person name="Tank M."/>
            <person name="Bryant D.A."/>
        </authorList>
    </citation>
    <scope>NUCLEOTIDE SEQUENCE [LARGE SCALE GENOMIC DNA]</scope>
    <source>
        <strain evidence="2 3">N</strain>
    </source>
</reference>